<dbReference type="Proteomes" id="UP000500767">
    <property type="component" value="Plasmid unnamed5"/>
</dbReference>
<accession>A0A6M8I0L4</accession>
<geneLocation type="plasmid" evidence="3 4">
    <name>unnamed5</name>
</geneLocation>
<dbReference type="KEGG" id="lck:HN018_27210"/>
<evidence type="ECO:0000313" key="3">
    <source>
        <dbReference type="EMBL" id="QKE93835.1"/>
    </source>
</evidence>
<keyword evidence="4" id="KW-1185">Reference proteome</keyword>
<keyword evidence="3" id="KW-0614">Plasmid</keyword>
<evidence type="ECO:0000256" key="1">
    <source>
        <dbReference type="SAM" id="MobiDB-lite"/>
    </source>
</evidence>
<protein>
    <recommendedName>
        <fullName evidence="2">Winged helix-turn helix domain-containing protein</fullName>
    </recommendedName>
</protein>
<evidence type="ECO:0000259" key="2">
    <source>
        <dbReference type="Pfam" id="PF13592"/>
    </source>
</evidence>
<dbReference type="AlphaFoldDB" id="A0A6M8I0L4"/>
<dbReference type="InterPro" id="IPR025959">
    <property type="entry name" value="Winged_HTH_dom"/>
</dbReference>
<sequence>MHRYNSAGIEGLKSRKSPGRKQRLSEAQKAELRALVIRGPDPAIYKVVRWRCVDLRAEIARLWSIEVHENTIGAWLGELGLTRLQPRPVHPKKNPEAEATFKKLCQSGACQAHRHHGKYADRDLVSGRSQGRPERHPRVYLGADRITAIDGAR</sequence>
<feature type="domain" description="Winged helix-turn helix" evidence="2">
    <location>
        <begin position="47"/>
        <end position="103"/>
    </location>
</feature>
<dbReference type="RefSeq" id="WP_171837410.1">
    <property type="nucleotide sequence ID" value="NZ_CP053712.1"/>
</dbReference>
<dbReference type="Pfam" id="PF13592">
    <property type="entry name" value="HTH_33"/>
    <property type="match status" value="1"/>
</dbReference>
<evidence type="ECO:0000313" key="4">
    <source>
        <dbReference type="Proteomes" id="UP000500767"/>
    </source>
</evidence>
<proteinExistence type="predicted"/>
<reference evidence="3 4" key="1">
    <citation type="journal article" date="2014" name="World J. Microbiol. Biotechnol.">
        <title>Biodiversity and physiological characteristics of Antarctic and Arctic lichens-associated bacteria.</title>
        <authorList>
            <person name="Lee Y.M."/>
            <person name="Kim E.H."/>
            <person name="Lee H.K."/>
            <person name="Hong S.G."/>
        </authorList>
    </citation>
    <scope>NUCLEOTIDE SEQUENCE [LARGE SCALE GENOMIC DNA]</scope>
    <source>
        <strain evidence="3 4">PAMC 26569</strain>
        <plasmid evidence="3">unnamed5</plasmid>
    </source>
</reference>
<organism evidence="3 4">
    <name type="scientific">Lichenicola cladoniae</name>
    <dbReference type="NCBI Taxonomy" id="1484109"/>
    <lineage>
        <taxon>Bacteria</taxon>
        <taxon>Pseudomonadati</taxon>
        <taxon>Pseudomonadota</taxon>
        <taxon>Alphaproteobacteria</taxon>
        <taxon>Acetobacterales</taxon>
        <taxon>Acetobacteraceae</taxon>
        <taxon>Lichenicola</taxon>
    </lineage>
</organism>
<dbReference type="SUPFAM" id="SSF46689">
    <property type="entry name" value="Homeodomain-like"/>
    <property type="match status" value="1"/>
</dbReference>
<name>A0A6M8I0L4_9PROT</name>
<dbReference type="InterPro" id="IPR009057">
    <property type="entry name" value="Homeodomain-like_sf"/>
</dbReference>
<dbReference type="EMBL" id="CP053712">
    <property type="protein sequence ID" value="QKE93835.1"/>
    <property type="molecule type" value="Genomic_DNA"/>
</dbReference>
<feature type="region of interest" description="Disordered" evidence="1">
    <location>
        <begin position="1"/>
        <end position="25"/>
    </location>
</feature>
<gene>
    <name evidence="3" type="ORF">HN018_27210</name>
</gene>